<evidence type="ECO:0000313" key="1">
    <source>
        <dbReference type="EMBL" id="KAG6377595.1"/>
    </source>
</evidence>
<dbReference type="OrthoDB" id="2712987at2759"/>
<sequence length="74" mass="8259">MSTTTMPASVIKNATTIWDINVHWPLSSQCGTWDPKGRGVDVWECIQARMSIPPFLPLCADPNCRLLNTVHFGM</sequence>
<gene>
    <name evidence="1" type="ORF">JVT61DRAFT_15413</name>
</gene>
<dbReference type="EMBL" id="JAGFBS010000009">
    <property type="protein sequence ID" value="KAG6377595.1"/>
    <property type="molecule type" value="Genomic_DNA"/>
</dbReference>
<evidence type="ECO:0000313" key="2">
    <source>
        <dbReference type="Proteomes" id="UP000683000"/>
    </source>
</evidence>
<accession>A0A8I2YT21</accession>
<dbReference type="Proteomes" id="UP000683000">
    <property type="component" value="Unassembled WGS sequence"/>
</dbReference>
<reference evidence="1" key="1">
    <citation type="submission" date="2021-03" db="EMBL/GenBank/DDBJ databases">
        <title>Evolutionary innovations through gain and loss of genes in the ectomycorrhizal Boletales.</title>
        <authorList>
            <person name="Wu G."/>
            <person name="Miyauchi S."/>
            <person name="Morin E."/>
            <person name="Yang Z.-L."/>
            <person name="Xu J."/>
            <person name="Martin F.M."/>
        </authorList>
    </citation>
    <scope>NUCLEOTIDE SEQUENCE</scope>
    <source>
        <strain evidence="1">BR01</strain>
    </source>
</reference>
<name>A0A8I2YT21_9AGAM</name>
<organism evidence="1 2">
    <name type="scientific">Boletus reticuloceps</name>
    <dbReference type="NCBI Taxonomy" id="495285"/>
    <lineage>
        <taxon>Eukaryota</taxon>
        <taxon>Fungi</taxon>
        <taxon>Dikarya</taxon>
        <taxon>Basidiomycota</taxon>
        <taxon>Agaricomycotina</taxon>
        <taxon>Agaricomycetes</taxon>
        <taxon>Agaricomycetidae</taxon>
        <taxon>Boletales</taxon>
        <taxon>Boletineae</taxon>
        <taxon>Boletaceae</taxon>
        <taxon>Boletoideae</taxon>
        <taxon>Boletus</taxon>
    </lineage>
</organism>
<dbReference type="AlphaFoldDB" id="A0A8I2YT21"/>
<proteinExistence type="predicted"/>
<comment type="caution">
    <text evidence="1">The sequence shown here is derived from an EMBL/GenBank/DDBJ whole genome shotgun (WGS) entry which is preliminary data.</text>
</comment>
<protein>
    <submittedName>
        <fullName evidence="1">Uncharacterized protein</fullName>
    </submittedName>
</protein>
<keyword evidence="2" id="KW-1185">Reference proteome</keyword>